<dbReference type="InterPro" id="IPR050371">
    <property type="entry name" value="Fungal_virulence_M36"/>
</dbReference>
<evidence type="ECO:0000256" key="6">
    <source>
        <dbReference type="ARBA" id="ARBA00022729"/>
    </source>
</evidence>
<feature type="binding site" evidence="12">
    <location>
        <position position="465"/>
    </location>
    <ligand>
        <name>Zn(2+)</name>
        <dbReference type="ChEBI" id="CHEBI:29105"/>
        <note>catalytic</note>
    </ligand>
</feature>
<evidence type="ECO:0000256" key="12">
    <source>
        <dbReference type="PIRSR" id="PIRSR601842-2"/>
    </source>
</evidence>
<dbReference type="SUPFAM" id="SSF55486">
    <property type="entry name" value="Metalloproteases ('zincins'), catalytic domain"/>
    <property type="match status" value="1"/>
</dbReference>
<gene>
    <name evidence="16" type="ORF">H4R18_004314</name>
</gene>
<dbReference type="Gene3D" id="1.10.390.10">
    <property type="entry name" value="Neutral Protease Domain 2"/>
    <property type="match status" value="1"/>
</dbReference>
<evidence type="ECO:0000256" key="8">
    <source>
        <dbReference type="ARBA" id="ARBA00022833"/>
    </source>
</evidence>
<dbReference type="InterPro" id="IPR001842">
    <property type="entry name" value="Peptidase_M36"/>
</dbReference>
<dbReference type="EMBL" id="JANBUL010000203">
    <property type="protein sequence ID" value="KAJ2778922.1"/>
    <property type="molecule type" value="Genomic_DNA"/>
</dbReference>
<keyword evidence="17" id="KW-1185">Reference proteome</keyword>
<dbReference type="Gene3D" id="3.10.170.10">
    <property type="match status" value="1"/>
</dbReference>
<comment type="cofactor">
    <cofactor evidence="12">
        <name>Zn(2+)</name>
        <dbReference type="ChEBI" id="CHEBI:29105"/>
    </cofactor>
    <text evidence="12">Binds 1 zinc ion per subunit.</text>
</comment>
<dbReference type="InterPro" id="IPR011096">
    <property type="entry name" value="FTP_domain"/>
</dbReference>
<keyword evidence="7 13" id="KW-0378">Hydrolase</keyword>
<feature type="binding site" evidence="12">
    <location>
        <position position="491"/>
    </location>
    <ligand>
        <name>Zn(2+)</name>
        <dbReference type="ChEBI" id="CHEBI:29105"/>
        <note>catalytic</note>
    </ligand>
</feature>
<comment type="similarity">
    <text evidence="2 13">Belongs to the peptidase M36 family.</text>
</comment>
<dbReference type="GO" id="GO:0008270">
    <property type="term" value="F:zinc ion binding"/>
    <property type="evidence" value="ECO:0007669"/>
    <property type="project" value="InterPro"/>
</dbReference>
<evidence type="ECO:0000256" key="9">
    <source>
        <dbReference type="ARBA" id="ARBA00023049"/>
    </source>
</evidence>
<organism evidence="16 17">
    <name type="scientific">Coemansia javaensis</name>
    <dbReference type="NCBI Taxonomy" id="2761396"/>
    <lineage>
        <taxon>Eukaryota</taxon>
        <taxon>Fungi</taxon>
        <taxon>Fungi incertae sedis</taxon>
        <taxon>Zoopagomycota</taxon>
        <taxon>Kickxellomycotina</taxon>
        <taxon>Kickxellomycetes</taxon>
        <taxon>Kickxellales</taxon>
        <taxon>Kickxellaceae</taxon>
        <taxon>Coemansia</taxon>
    </lineage>
</organism>
<evidence type="ECO:0000313" key="17">
    <source>
        <dbReference type="Proteomes" id="UP001140217"/>
    </source>
</evidence>
<dbReference type="InterPro" id="IPR027268">
    <property type="entry name" value="Peptidase_M4/M1_CTD_sf"/>
</dbReference>
<reference evidence="16" key="1">
    <citation type="submission" date="2022-07" db="EMBL/GenBank/DDBJ databases">
        <title>Phylogenomic reconstructions and comparative analyses of Kickxellomycotina fungi.</title>
        <authorList>
            <person name="Reynolds N.K."/>
            <person name="Stajich J.E."/>
            <person name="Barry K."/>
            <person name="Grigoriev I.V."/>
            <person name="Crous P."/>
            <person name="Smith M.E."/>
        </authorList>
    </citation>
    <scope>NUCLEOTIDE SEQUENCE</scope>
    <source>
        <strain evidence="16">NBRC 105414</strain>
    </source>
</reference>
<dbReference type="PANTHER" id="PTHR33478:SF1">
    <property type="entry name" value="EXTRACELLULAR METALLOPROTEINASE MEP"/>
    <property type="match status" value="1"/>
</dbReference>
<feature type="region of interest" description="Disordered" evidence="14">
    <location>
        <begin position="286"/>
        <end position="338"/>
    </location>
</feature>
<dbReference type="EC" id="3.4.24.-" evidence="13"/>
<keyword evidence="6 13" id="KW-0732">Signal</keyword>
<dbReference type="Pfam" id="PF07504">
    <property type="entry name" value="FTP"/>
    <property type="match status" value="1"/>
</dbReference>
<evidence type="ECO:0000256" key="10">
    <source>
        <dbReference type="ARBA" id="ARBA00023145"/>
    </source>
</evidence>
<dbReference type="CDD" id="cd09596">
    <property type="entry name" value="M36"/>
    <property type="match status" value="1"/>
</dbReference>
<evidence type="ECO:0000256" key="13">
    <source>
        <dbReference type="RuleBase" id="RU364017"/>
    </source>
</evidence>
<keyword evidence="10 13" id="KW-0865">Zymogen</keyword>
<comment type="subcellular location">
    <subcellularLocation>
        <location evidence="1 13">Secreted</location>
    </subcellularLocation>
</comment>
<feature type="compositionally biased region" description="Low complexity" evidence="14">
    <location>
        <begin position="300"/>
        <end position="310"/>
    </location>
</feature>
<feature type="domain" description="FTP" evidence="15">
    <location>
        <begin position="93"/>
        <end position="138"/>
    </location>
</feature>
<dbReference type="GO" id="GO:0004222">
    <property type="term" value="F:metalloendopeptidase activity"/>
    <property type="evidence" value="ECO:0007669"/>
    <property type="project" value="InterPro"/>
</dbReference>
<dbReference type="PANTHER" id="PTHR33478">
    <property type="entry name" value="EXTRACELLULAR METALLOPROTEINASE MEP"/>
    <property type="match status" value="1"/>
</dbReference>
<feature type="compositionally biased region" description="Polar residues" evidence="14">
    <location>
        <begin position="315"/>
        <end position="331"/>
    </location>
</feature>
<dbReference type="AlphaFoldDB" id="A0A9W8H584"/>
<evidence type="ECO:0000256" key="7">
    <source>
        <dbReference type="ARBA" id="ARBA00022801"/>
    </source>
</evidence>
<evidence type="ECO:0000259" key="15">
    <source>
        <dbReference type="Pfam" id="PF07504"/>
    </source>
</evidence>
<keyword evidence="5 12" id="KW-0479">Metal-binding</keyword>
<feature type="active site" evidence="11">
    <location>
        <position position="462"/>
    </location>
</feature>
<dbReference type="OrthoDB" id="3227768at2759"/>
<sequence length="665" mass="70427">MGLRASLGVCALLAWALAVEAVGGPREIRPFRPTLPRKFNVYDDPGGEQRGGRGSAAVAQLAAGGASWPPSLARRVQAAASHLQNERGIPAATIRITDAYADDASGIAHIYAQQVVEGLEVANGLANVNVDGAGRVISSSETFAAQDLFAGGEFERLAQAARAEDTNSLRAALLLLAATVAPNVDGQAAVAALQITPVADAQTGATRYTISGLPAAVASASGSCTATQQLIQTSAGQIARVWHVLLQQPGHWWSAHVNPDLGQVEALNDWAYALEGDPSYRVLPPTVASPDDGERRVVRRPASSSAASPAGWVSAGTTTTGNNVWAQTNPSGGDAWKANYRPHARATPDGPSFDFAFDKAREPAGYADYSVAQLFYTVNVMHDLSFVYGFNEAAGNFQDVNFSGLGKGGDYIVAFAQDGSAENNASFMSPPDGQNGVMRMFLWNQTVPSRDAALEQDVVAHEFTHGISNRLTGGPANADCLAGGDAGGMGEGWSDSVANILRVRPNDTRTRDMEMGAYVRGRGLRTYPYSTSLATNPHTYGFLDRAGYQEVHKIGEVWASLLYEVLWSLVDASAGRISADLFDRDLRTGNALALQLLLDGMKLQPCNPTFVNARDAILQAERILAAGRHRCALWRGFAKRGLGTRASAEGGRHVESFDVPSDCSA</sequence>
<accession>A0A9W8H584</accession>
<comment type="caution">
    <text evidence="16">The sequence shown here is derived from an EMBL/GenBank/DDBJ whole genome shotgun (WGS) entry which is preliminary data.</text>
</comment>
<keyword evidence="4 13" id="KW-0645">Protease</keyword>
<evidence type="ECO:0000256" key="14">
    <source>
        <dbReference type="SAM" id="MobiDB-lite"/>
    </source>
</evidence>
<dbReference type="Proteomes" id="UP001140217">
    <property type="component" value="Unassembled WGS sequence"/>
</dbReference>
<feature type="binding site" evidence="12">
    <location>
        <position position="277"/>
    </location>
    <ligand>
        <name>Zn(2+)</name>
        <dbReference type="ChEBI" id="CHEBI:29105"/>
        <note>catalytic</note>
    </ligand>
</feature>
<feature type="binding site" evidence="12">
    <location>
        <position position="461"/>
    </location>
    <ligand>
        <name>Zn(2+)</name>
        <dbReference type="ChEBI" id="CHEBI:29105"/>
        <note>catalytic</note>
    </ligand>
</feature>
<dbReference type="PRINTS" id="PR00999">
    <property type="entry name" value="FUNGALYSIN"/>
</dbReference>
<dbReference type="Pfam" id="PF02128">
    <property type="entry name" value="Peptidase_M36"/>
    <property type="match status" value="1"/>
</dbReference>
<evidence type="ECO:0000256" key="4">
    <source>
        <dbReference type="ARBA" id="ARBA00022670"/>
    </source>
</evidence>
<dbReference type="GO" id="GO:0005615">
    <property type="term" value="C:extracellular space"/>
    <property type="evidence" value="ECO:0007669"/>
    <property type="project" value="InterPro"/>
</dbReference>
<evidence type="ECO:0000256" key="2">
    <source>
        <dbReference type="ARBA" id="ARBA00006006"/>
    </source>
</evidence>
<keyword evidence="3 13" id="KW-0964">Secreted</keyword>
<evidence type="ECO:0000256" key="1">
    <source>
        <dbReference type="ARBA" id="ARBA00004613"/>
    </source>
</evidence>
<evidence type="ECO:0000256" key="11">
    <source>
        <dbReference type="PIRSR" id="PIRSR601842-1"/>
    </source>
</evidence>
<keyword evidence="8 12" id="KW-0862">Zinc</keyword>
<dbReference type="GO" id="GO:0006508">
    <property type="term" value="P:proteolysis"/>
    <property type="evidence" value="ECO:0007669"/>
    <property type="project" value="UniProtKB-KW"/>
</dbReference>
<evidence type="ECO:0000256" key="5">
    <source>
        <dbReference type="ARBA" id="ARBA00022723"/>
    </source>
</evidence>
<evidence type="ECO:0000313" key="16">
    <source>
        <dbReference type="EMBL" id="KAJ2778922.1"/>
    </source>
</evidence>
<keyword evidence="9 13" id="KW-0482">Metalloprotease</keyword>
<proteinExistence type="inferred from homology"/>
<feature type="signal peptide" evidence="13">
    <location>
        <begin position="1"/>
        <end position="21"/>
    </location>
</feature>
<feature type="chain" id="PRO_5041020152" description="Extracellular metalloproteinase" evidence="13">
    <location>
        <begin position="22"/>
        <end position="665"/>
    </location>
</feature>
<protein>
    <recommendedName>
        <fullName evidence="13">Extracellular metalloproteinase</fullName>
        <ecNumber evidence="13">3.4.24.-</ecNumber>
    </recommendedName>
    <alternativeName>
        <fullName evidence="13">Fungalysin</fullName>
    </alternativeName>
</protein>
<evidence type="ECO:0000256" key="3">
    <source>
        <dbReference type="ARBA" id="ARBA00022525"/>
    </source>
</evidence>
<name>A0A9W8H584_9FUNG</name>